<keyword evidence="6" id="KW-1185">Reference proteome</keyword>
<dbReference type="AlphaFoldDB" id="A0A0R2DR56"/>
<proteinExistence type="inferred from homology"/>
<accession>A0A0R2DR56</accession>
<dbReference type="InterPro" id="IPR027461">
    <property type="entry name" value="Carboxypeptidase_A_C_sf"/>
</dbReference>
<dbReference type="EMBL" id="AYZH01000006">
    <property type="protein sequence ID" value="KRN02525.1"/>
    <property type="molecule type" value="Genomic_DNA"/>
</dbReference>
<dbReference type="Gene3D" id="3.40.50.10740">
    <property type="entry name" value="Class I glutamine amidotransferase-like"/>
    <property type="match status" value="1"/>
</dbReference>
<feature type="domain" description="LD-carboxypeptidase C-terminal" evidence="4">
    <location>
        <begin position="230"/>
        <end position="359"/>
    </location>
</feature>
<sequence>MVQKRIIKPNLAIGGMPMIKPYQLHKGDRVALVSLSSGVLGEDFAAHEYQRGKQRLRKLGLIPVPMPNALKGIDFLDAHPEARAADLKAAFTDPDIAGIFCAIGGIDTYRIVPFLLEDPDFIAAVTKHPKLFTGFSDTTVDHLMLNRLGLTTYYGPNIINDLAELDTVPLPYTRHTLAHYLENTATTPILSSPIWYEERQDFSPAALDKPRISHPETRGYQVLRGHGQVNGRLFGGCIDSLNSLLTDTRYPDEPVIAKRYRLLPSPAECRDKILFLETSEEQPTPAAYRQMLRSLKQAGILGNVQAIITGKPQNEVYYDDYCQVLLEETADRNLPIMTNFNFGHAYPRTALPYGLTASLDFEKRSLTVTEPFFAE</sequence>
<dbReference type="InterPro" id="IPR027478">
    <property type="entry name" value="LdcA_N"/>
</dbReference>
<dbReference type="Proteomes" id="UP000051589">
    <property type="component" value="Unassembled WGS sequence"/>
</dbReference>
<dbReference type="SUPFAM" id="SSF52317">
    <property type="entry name" value="Class I glutamine amidotransferase-like"/>
    <property type="match status" value="1"/>
</dbReference>
<organism evidence="5 6">
    <name type="scientific">Levilactobacillus senmaizukei DSM 21775 = NBRC 103853</name>
    <dbReference type="NCBI Taxonomy" id="1423803"/>
    <lineage>
        <taxon>Bacteria</taxon>
        <taxon>Bacillati</taxon>
        <taxon>Bacillota</taxon>
        <taxon>Bacilli</taxon>
        <taxon>Lactobacillales</taxon>
        <taxon>Lactobacillaceae</taxon>
        <taxon>Levilactobacillus</taxon>
    </lineage>
</organism>
<dbReference type="SUPFAM" id="SSF141986">
    <property type="entry name" value="LD-carboxypeptidase A C-terminal domain-like"/>
    <property type="match status" value="1"/>
</dbReference>
<dbReference type="InterPro" id="IPR003507">
    <property type="entry name" value="S66_fam"/>
</dbReference>
<dbReference type="Pfam" id="PF02016">
    <property type="entry name" value="Peptidase_S66"/>
    <property type="match status" value="1"/>
</dbReference>
<dbReference type="InterPro" id="IPR040921">
    <property type="entry name" value="Peptidase_S66C"/>
</dbReference>
<evidence type="ECO:0000259" key="4">
    <source>
        <dbReference type="Pfam" id="PF17676"/>
    </source>
</evidence>
<dbReference type="PIRSF" id="PIRSF028757">
    <property type="entry name" value="LD-carboxypeptidase"/>
    <property type="match status" value="1"/>
</dbReference>
<dbReference type="InterPro" id="IPR029062">
    <property type="entry name" value="Class_I_gatase-like"/>
</dbReference>
<dbReference type="STRING" id="1423803.FD13_GL001744"/>
<dbReference type="PANTHER" id="PTHR30237">
    <property type="entry name" value="MURAMOYLTETRAPEPTIDE CARBOXYPEPTIDASE"/>
    <property type="match status" value="1"/>
</dbReference>
<keyword evidence="2" id="KW-0378">Hydrolase</keyword>
<dbReference type="GO" id="GO:0016787">
    <property type="term" value="F:hydrolase activity"/>
    <property type="evidence" value="ECO:0007669"/>
    <property type="project" value="UniProtKB-KW"/>
</dbReference>
<evidence type="ECO:0000256" key="1">
    <source>
        <dbReference type="ARBA" id="ARBA00010233"/>
    </source>
</evidence>
<protein>
    <submittedName>
        <fullName evidence="5">Microcin C7 resistance MccF related protein</fullName>
    </submittedName>
</protein>
<evidence type="ECO:0000259" key="3">
    <source>
        <dbReference type="Pfam" id="PF02016"/>
    </source>
</evidence>
<comment type="similarity">
    <text evidence="1">Belongs to the peptidase S66 family.</text>
</comment>
<evidence type="ECO:0000256" key="2">
    <source>
        <dbReference type="ARBA" id="ARBA00022801"/>
    </source>
</evidence>
<dbReference type="Pfam" id="PF17676">
    <property type="entry name" value="Peptidase_S66C"/>
    <property type="match status" value="1"/>
</dbReference>
<dbReference type="CDD" id="cd07062">
    <property type="entry name" value="Peptidase_S66_mccF_like"/>
    <property type="match status" value="1"/>
</dbReference>
<comment type="caution">
    <text evidence="5">The sequence shown here is derived from an EMBL/GenBank/DDBJ whole genome shotgun (WGS) entry which is preliminary data.</text>
</comment>
<dbReference type="PANTHER" id="PTHR30237:SF4">
    <property type="entry name" value="LD-CARBOXYPEPTIDASE C-TERMINAL DOMAIN-CONTAINING PROTEIN"/>
    <property type="match status" value="1"/>
</dbReference>
<name>A0A0R2DR56_9LACO</name>
<gene>
    <name evidence="5" type="ORF">FD13_GL001744</name>
</gene>
<evidence type="ECO:0000313" key="5">
    <source>
        <dbReference type="EMBL" id="KRN02525.1"/>
    </source>
</evidence>
<dbReference type="PATRIC" id="fig|1423803.3.peg.1801"/>
<dbReference type="InterPro" id="IPR040449">
    <property type="entry name" value="Peptidase_S66_N"/>
</dbReference>
<evidence type="ECO:0000313" key="6">
    <source>
        <dbReference type="Proteomes" id="UP000051589"/>
    </source>
</evidence>
<reference evidence="5 6" key="1">
    <citation type="journal article" date="2015" name="Genome Announc.">
        <title>Expanding the biotechnology potential of lactobacilli through comparative genomics of 213 strains and associated genera.</title>
        <authorList>
            <person name="Sun Z."/>
            <person name="Harris H.M."/>
            <person name="McCann A."/>
            <person name="Guo C."/>
            <person name="Argimon S."/>
            <person name="Zhang W."/>
            <person name="Yang X."/>
            <person name="Jeffery I.B."/>
            <person name="Cooney J.C."/>
            <person name="Kagawa T.F."/>
            <person name="Liu W."/>
            <person name="Song Y."/>
            <person name="Salvetti E."/>
            <person name="Wrobel A."/>
            <person name="Rasinkangas P."/>
            <person name="Parkhill J."/>
            <person name="Rea M.C."/>
            <person name="O'Sullivan O."/>
            <person name="Ritari J."/>
            <person name="Douillard F.P."/>
            <person name="Paul Ross R."/>
            <person name="Yang R."/>
            <person name="Briner A.E."/>
            <person name="Felis G.E."/>
            <person name="de Vos W.M."/>
            <person name="Barrangou R."/>
            <person name="Klaenhammer T.R."/>
            <person name="Caufield P.W."/>
            <person name="Cui Y."/>
            <person name="Zhang H."/>
            <person name="O'Toole P.W."/>
        </authorList>
    </citation>
    <scope>NUCLEOTIDE SEQUENCE [LARGE SCALE GENOMIC DNA]</scope>
    <source>
        <strain evidence="5 6">DSM 21775</strain>
    </source>
</reference>
<dbReference type="Gene3D" id="3.50.30.60">
    <property type="entry name" value="LD-carboxypeptidase A C-terminal domain-like"/>
    <property type="match status" value="1"/>
</dbReference>
<feature type="domain" description="LD-carboxypeptidase N-terminal" evidence="3">
    <location>
        <begin position="30"/>
        <end position="155"/>
    </location>
</feature>